<feature type="compositionally biased region" description="Acidic residues" evidence="1">
    <location>
        <begin position="594"/>
        <end position="603"/>
    </location>
</feature>
<feature type="compositionally biased region" description="Low complexity" evidence="1">
    <location>
        <begin position="612"/>
        <end position="647"/>
    </location>
</feature>
<feature type="region of interest" description="Disordered" evidence="1">
    <location>
        <begin position="324"/>
        <end position="372"/>
    </location>
</feature>
<gene>
    <name evidence="2" type="ORF">Pcinc_015704</name>
</gene>
<comment type="caution">
    <text evidence="2">The sequence shown here is derived from an EMBL/GenBank/DDBJ whole genome shotgun (WGS) entry which is preliminary data.</text>
</comment>
<evidence type="ECO:0000313" key="3">
    <source>
        <dbReference type="Proteomes" id="UP001286313"/>
    </source>
</evidence>
<feature type="compositionally biased region" description="Low complexity" evidence="1">
    <location>
        <begin position="830"/>
        <end position="850"/>
    </location>
</feature>
<evidence type="ECO:0000256" key="1">
    <source>
        <dbReference type="SAM" id="MobiDB-lite"/>
    </source>
</evidence>
<feature type="compositionally biased region" description="Pro residues" evidence="1">
    <location>
        <begin position="563"/>
        <end position="582"/>
    </location>
</feature>
<feature type="region of interest" description="Disordered" evidence="1">
    <location>
        <begin position="13"/>
        <end position="57"/>
    </location>
</feature>
<dbReference type="CDD" id="cd14318">
    <property type="entry name" value="UBA_Cbl_like"/>
    <property type="match status" value="1"/>
</dbReference>
<feature type="compositionally biased region" description="Low complexity" evidence="1">
    <location>
        <begin position="699"/>
        <end position="717"/>
    </location>
</feature>
<organism evidence="2 3">
    <name type="scientific">Petrolisthes cinctipes</name>
    <name type="common">Flat porcelain crab</name>
    <dbReference type="NCBI Taxonomy" id="88211"/>
    <lineage>
        <taxon>Eukaryota</taxon>
        <taxon>Metazoa</taxon>
        <taxon>Ecdysozoa</taxon>
        <taxon>Arthropoda</taxon>
        <taxon>Crustacea</taxon>
        <taxon>Multicrustacea</taxon>
        <taxon>Malacostraca</taxon>
        <taxon>Eumalacostraca</taxon>
        <taxon>Eucarida</taxon>
        <taxon>Decapoda</taxon>
        <taxon>Pleocyemata</taxon>
        <taxon>Anomura</taxon>
        <taxon>Galatheoidea</taxon>
        <taxon>Porcellanidae</taxon>
        <taxon>Petrolisthes</taxon>
    </lineage>
</organism>
<feature type="compositionally biased region" description="Low complexity" evidence="1">
    <location>
        <begin position="764"/>
        <end position="776"/>
    </location>
</feature>
<feature type="compositionally biased region" description="Low complexity" evidence="1">
    <location>
        <begin position="194"/>
        <end position="204"/>
    </location>
</feature>
<protein>
    <submittedName>
        <fullName evidence="2">Uncharacterized protein</fullName>
    </submittedName>
</protein>
<sequence>MEHMKLMLAMQYENLKASKTDATTKTDNEEKEKKENEDKTGATTSFSKPRCPSPDIGAKAVTVIGHSESQSRPYSDPLLSNTDFSVDMTNAPAVPPRPFSQHLMQSKQHSCPIIGKSCVTEESPDLKQFPYMDDVYSYSTLGKDDEERLGSSPEAPPLPARGPPIIDPNFMNRLSTFKHKRDSCEEPGMDSTSHHSSPSSPVHTKCLPPSWLAPPVPSQMVCKKPLTKRHSVQVVSDVKYNPNTLDFSKVGGANYHHSDRALKPGWEWNETVTRKEEHLKMRGTGNREDSSDVPPPVPPLPAHLQMKPHIPWINRFSDIWDHENDSSFSDDEELTTEPRNQGNTKVKTHVNSEERPQLPLHDHKVGGTTPTTLVDKFGVYRMTGSPMYRNKPSSPPPPIPPQRSESLYQRGDQARKSDPSPKSSGGSFQGAIPKKRRPTAPSVPVDPTQNSDVNIKQSKMNGDGNEKRDSPDENISDQYSSDISSDKEETVIYAVIYKTQEEYEASESRPMTDEPVPQRVTPIDHEEEEEDTGTVDSTNFKGSRSPLMSPGASPRVNRRDEVIPPPPVPPRKASPAPSPPSTPAVTHRLSSMTAEEEDADEETSAPLPPLPTTTSTSTPTPSSTMVTTPTIVTTPTSTPASPPRTVTIVTLDPNNLAVETSSTGTKDGGRKGSSVPSPQRPPPFTVPHIVPRASKLMRSSGSTPSLSSSAFSPTSTTPTPPPPTSTPATTPTPVPSAPPFPSSYPVNVVPPAPSPTPHHRLQQPQTPSSPLGGPPTTTAPPPPVSVSSPVTVITYTPVLTYDDQSELCDQTTSTSTTSCTTITTTTTTITATTPVTPRPRTILPSQSTLMPPTPSTTPSPSSPSSITSSTSSSSSCSASASSGMEVDRRPSATSHGGDLEHINEEPPYENTTLPPSVSTTIITKKSATDSDLPNFPAPSAPTLGTITKSLSADRSMNVTEESEGEDTSTPYENLHMDYLATLTQEGFAQNDVIRVLVITRNDITMARDILREFASKKS</sequence>
<dbReference type="AlphaFoldDB" id="A0AAE1FSI9"/>
<accession>A0AAE1FSI9</accession>
<name>A0AAE1FSI9_PETCI</name>
<feature type="region of interest" description="Disordered" evidence="1">
    <location>
        <begin position="830"/>
        <end position="916"/>
    </location>
</feature>
<feature type="compositionally biased region" description="Pro residues" evidence="1">
    <location>
        <begin position="154"/>
        <end position="166"/>
    </location>
</feature>
<feature type="compositionally biased region" description="Pro residues" evidence="1">
    <location>
        <begin position="718"/>
        <end position="756"/>
    </location>
</feature>
<feature type="compositionally biased region" description="Low complexity" evidence="1">
    <location>
        <begin position="862"/>
        <end position="882"/>
    </location>
</feature>
<feature type="region of interest" description="Disordered" evidence="1">
    <location>
        <begin position="384"/>
        <end position="489"/>
    </location>
</feature>
<reference evidence="2" key="1">
    <citation type="submission" date="2023-10" db="EMBL/GenBank/DDBJ databases">
        <title>Genome assemblies of two species of porcelain crab, Petrolisthes cinctipes and Petrolisthes manimaculis (Anomura: Porcellanidae).</title>
        <authorList>
            <person name="Angst P."/>
        </authorList>
    </citation>
    <scope>NUCLEOTIDE SEQUENCE</scope>
    <source>
        <strain evidence="2">PB745_01</strain>
        <tissue evidence="2">Gill</tissue>
    </source>
</reference>
<evidence type="ECO:0000313" key="2">
    <source>
        <dbReference type="EMBL" id="KAK3879762.1"/>
    </source>
</evidence>
<dbReference type="Gene3D" id="1.10.8.10">
    <property type="entry name" value="DNA helicase RuvA subunit, C-terminal domain"/>
    <property type="match status" value="1"/>
</dbReference>
<dbReference type="EMBL" id="JAWQEG010001401">
    <property type="protein sequence ID" value="KAK3879762.1"/>
    <property type="molecule type" value="Genomic_DNA"/>
</dbReference>
<feature type="compositionally biased region" description="Basic and acidic residues" evidence="1">
    <location>
        <begin position="16"/>
        <end position="40"/>
    </location>
</feature>
<feature type="compositionally biased region" description="Polar residues" evidence="1">
    <location>
        <begin position="447"/>
        <end position="460"/>
    </location>
</feature>
<feature type="compositionally biased region" description="Basic and acidic residues" evidence="1">
    <location>
        <begin position="350"/>
        <end position="365"/>
    </location>
</feature>
<proteinExistence type="predicted"/>
<keyword evidence="3" id="KW-1185">Reference proteome</keyword>
<feature type="compositionally biased region" description="Pro residues" evidence="1">
    <location>
        <begin position="851"/>
        <end position="861"/>
    </location>
</feature>
<feature type="region of interest" description="Disordered" evidence="1">
    <location>
        <begin position="143"/>
        <end position="205"/>
    </location>
</feature>
<dbReference type="Proteomes" id="UP001286313">
    <property type="component" value="Unassembled WGS sequence"/>
</dbReference>
<feature type="region of interest" description="Disordered" evidence="1">
    <location>
        <begin position="501"/>
        <end position="789"/>
    </location>
</feature>